<dbReference type="Gene3D" id="1.10.150.870">
    <property type="match status" value="1"/>
</dbReference>
<dbReference type="PANTHER" id="PTHR32294:SF0">
    <property type="entry name" value="DNA POLYMERASE III SUBUNIT ALPHA"/>
    <property type="match status" value="1"/>
</dbReference>
<dbReference type="EC" id="2.7.7.7" evidence="3"/>
<dbReference type="InterPro" id="IPR016195">
    <property type="entry name" value="Pol/histidinol_Pase-like"/>
</dbReference>
<protein>
    <recommendedName>
        <fullName evidence="4">DNA polymerase III subunit alpha</fullName>
        <ecNumber evidence="3">2.7.7.7</ecNumber>
    </recommendedName>
</protein>
<dbReference type="Pfam" id="PF17657">
    <property type="entry name" value="DNA_pol3_finger"/>
    <property type="match status" value="1"/>
</dbReference>
<dbReference type="NCBIfam" id="TIGR00594">
    <property type="entry name" value="polc"/>
    <property type="match status" value="1"/>
</dbReference>
<reference evidence="11 12" key="1">
    <citation type="submission" date="2023-09" db="EMBL/GenBank/DDBJ databases">
        <title>Description of three actinobacteria isolated from air of manufacturing shop in a pharmaceutical factory.</title>
        <authorList>
            <person name="Zhang D.-F."/>
        </authorList>
    </citation>
    <scope>NUCLEOTIDE SEQUENCE [LARGE SCALE GENOMIC DNA]</scope>
    <source>
        <strain evidence="11 12">LY-0111</strain>
    </source>
</reference>
<evidence type="ECO:0000256" key="8">
    <source>
        <dbReference type="ARBA" id="ARBA00022932"/>
    </source>
</evidence>
<dbReference type="GO" id="GO:0003887">
    <property type="term" value="F:DNA-directed DNA polymerase activity"/>
    <property type="evidence" value="ECO:0007669"/>
    <property type="project" value="UniProtKB-EC"/>
</dbReference>
<dbReference type="InterPro" id="IPR011708">
    <property type="entry name" value="DNA_pol3_alpha_NTPase_dom"/>
</dbReference>
<dbReference type="RefSeq" id="WP_310547482.1">
    <property type="nucleotide sequence ID" value="NZ_JAVKGR010000002.1"/>
</dbReference>
<proteinExistence type="inferred from homology"/>
<accession>A0ABU2DPQ7</accession>
<keyword evidence="6 11" id="KW-0548">Nucleotidyltransferase</keyword>
<dbReference type="NCBIfam" id="NF004226">
    <property type="entry name" value="PRK05673.1"/>
    <property type="match status" value="1"/>
</dbReference>
<keyword evidence="12" id="KW-1185">Reference proteome</keyword>
<dbReference type="Gene3D" id="3.20.20.140">
    <property type="entry name" value="Metal-dependent hydrolases"/>
    <property type="match status" value="1"/>
</dbReference>
<comment type="catalytic activity">
    <reaction evidence="9">
        <text>DNA(n) + a 2'-deoxyribonucleoside 5'-triphosphate = DNA(n+1) + diphosphate</text>
        <dbReference type="Rhea" id="RHEA:22508"/>
        <dbReference type="Rhea" id="RHEA-COMP:17339"/>
        <dbReference type="Rhea" id="RHEA-COMP:17340"/>
        <dbReference type="ChEBI" id="CHEBI:33019"/>
        <dbReference type="ChEBI" id="CHEBI:61560"/>
        <dbReference type="ChEBI" id="CHEBI:173112"/>
        <dbReference type="EC" id="2.7.7.7"/>
    </reaction>
</comment>
<dbReference type="InterPro" id="IPR040982">
    <property type="entry name" value="DNA_pol3_finger"/>
</dbReference>
<dbReference type="Pfam" id="PF02811">
    <property type="entry name" value="PHP"/>
    <property type="match status" value="1"/>
</dbReference>
<comment type="subcellular location">
    <subcellularLocation>
        <location evidence="1">Cytoplasm</location>
    </subcellularLocation>
</comment>
<dbReference type="SMART" id="SM00481">
    <property type="entry name" value="POLIIIAc"/>
    <property type="match status" value="1"/>
</dbReference>
<organism evidence="11 12">
    <name type="scientific">Nesterenkonia aerolata</name>
    <dbReference type="NCBI Taxonomy" id="3074079"/>
    <lineage>
        <taxon>Bacteria</taxon>
        <taxon>Bacillati</taxon>
        <taxon>Actinomycetota</taxon>
        <taxon>Actinomycetes</taxon>
        <taxon>Micrococcales</taxon>
        <taxon>Micrococcaceae</taxon>
        <taxon>Nesterenkonia</taxon>
    </lineage>
</organism>
<keyword evidence="7" id="KW-0235">DNA replication</keyword>
<dbReference type="EMBL" id="JAVKGR010000002">
    <property type="protein sequence ID" value="MDR8018489.1"/>
    <property type="molecule type" value="Genomic_DNA"/>
</dbReference>
<dbReference type="Pfam" id="PF07733">
    <property type="entry name" value="DNA_pol3_alpha"/>
    <property type="match status" value="1"/>
</dbReference>
<dbReference type="InterPro" id="IPR004365">
    <property type="entry name" value="NA-bd_OB_tRNA"/>
</dbReference>
<keyword evidence="5 11" id="KW-0808">Transferase</keyword>
<evidence type="ECO:0000256" key="1">
    <source>
        <dbReference type="ARBA" id="ARBA00004496"/>
    </source>
</evidence>
<dbReference type="InterPro" id="IPR003141">
    <property type="entry name" value="Pol/His_phosphatase_N"/>
</dbReference>
<evidence type="ECO:0000256" key="3">
    <source>
        <dbReference type="ARBA" id="ARBA00012417"/>
    </source>
</evidence>
<dbReference type="PANTHER" id="PTHR32294">
    <property type="entry name" value="DNA POLYMERASE III SUBUNIT ALPHA"/>
    <property type="match status" value="1"/>
</dbReference>
<evidence type="ECO:0000256" key="6">
    <source>
        <dbReference type="ARBA" id="ARBA00022695"/>
    </source>
</evidence>
<dbReference type="Gene3D" id="1.10.10.1600">
    <property type="entry name" value="Bacterial DNA polymerase III alpha subunit, thumb domain"/>
    <property type="match status" value="1"/>
</dbReference>
<dbReference type="InterPro" id="IPR004805">
    <property type="entry name" value="DnaE2/DnaE/PolC"/>
</dbReference>
<name>A0ABU2DPQ7_9MICC</name>
<comment type="caution">
    <text evidence="11">The sequence shown here is derived from an EMBL/GenBank/DDBJ whole genome shotgun (WGS) entry which is preliminary data.</text>
</comment>
<evidence type="ECO:0000256" key="7">
    <source>
        <dbReference type="ARBA" id="ARBA00022705"/>
    </source>
</evidence>
<evidence type="ECO:0000256" key="9">
    <source>
        <dbReference type="ARBA" id="ARBA00049244"/>
    </source>
</evidence>
<dbReference type="CDD" id="cd12113">
    <property type="entry name" value="PHP_PolIIIA_DnaE3"/>
    <property type="match status" value="1"/>
</dbReference>
<gene>
    <name evidence="11" type="primary">dnaE</name>
    <name evidence="11" type="ORF">RIL96_02750</name>
</gene>
<dbReference type="InterPro" id="IPR041931">
    <property type="entry name" value="DNA_pol3_alpha_thumb_dom"/>
</dbReference>
<evidence type="ECO:0000313" key="11">
    <source>
        <dbReference type="EMBL" id="MDR8018489.1"/>
    </source>
</evidence>
<sequence length="1182" mass="130878">MASTSGDFVHLHNHTEYSMLDGAAKIDELFAETQRLGMPAVATTDHGFLFGAYEFWKTAQNYDVKPIIGLEAYLTPGTHRSERRRVKWGEGQTGEKDVAGAGAYTHMTMWAENTAGMHNLFRLGSLASTEGFFYKPRMDRELLQNYGQGIIATTGCPSGEIQTRLHLGQYEEAKRAAGEFEDIFGKGNFYCELMDHGLDIERKVRGELLRLAKDLNLPLVATNDLHYTHQADHKSHGALLCLQSNSTLDDPNRFKFDADTFYLRSPAEMRELFRDFPEACDNTLAIAERCQVEFDESASYMPRFPVPEGETEESWFIKEVDQGLDYRFPAGVPSDVRDQAQYEIGVITQMGFPGYFLVVADFINWAKENGIRVGPGRGSGAGSMVAYAMRITDLNPLEHGLYFERFLNPDRVSMPDFDVDFDDRRRSEVIDYVVDKYGDERVAMIVTYGTIKSKSALKDASRVLGEPFATGERLTKAMPPDAMGKPMPLPDIHDETSARYAEAGEMRELLGADPRLKEVFDLATGLEGLKRQWGVHAAGVIMSSDPLIDIIPIMKREQDGAIITQFDYPICENLGLIKMDFLGLRNLTIISDALENVKANRGLDLDLETLHLEDRPSYELLARGDTLGVFQLDGGPMRSLLRLMRPDNFEDISATIALYRPGPMGANSHTNYALRKNGQQEITPIHPELAEPLSEILGTTFGLIVYQEQVMAIAQKVAGYTLGQADILRRAMGKKKKSELDKQYVGFHQGMLDHGYSEGAITALWDILLPFSDYAFNKAHSAAYGLVAYWTAYLKANYPAEYMAALLTSVGGDRDKLALYLNECRHMGIEVSAPSVNESALTFTPVGDDQIRFGMGAVRNVGANVVAGMVEAREEKGSYETFSDFLKKVPLHVCNKRTVESMIKAGAFDELGHTRRSLVAIHETAIDQAISAKKQSMQYETDIFGALGSGEDDLGDIDGVTVPQMPEWDKKDKLSFEREMLGLYVSDHPLRGLERVLAQHADRSVSSLLAEDGPPDGAVVTISGMISSLERRIAKSSGNPYAKVEIEDMGGTIEVMFFGKAYQPISTILAEDLVVSVKGRLQRRDDGAVSISAQDMTVPELDVEGGGGPVVLSLPTQRAGEHLVRQLGETLQRHRGSSEVYLKLLSGDRIEVMRLGAKYQVTPSPSLYGDLKVLLGPSCLES</sequence>
<dbReference type="CDD" id="cd04485">
    <property type="entry name" value="DnaE_OBF"/>
    <property type="match status" value="1"/>
</dbReference>
<dbReference type="SUPFAM" id="SSF89550">
    <property type="entry name" value="PHP domain-like"/>
    <property type="match status" value="1"/>
</dbReference>
<feature type="domain" description="Polymerase/histidinol phosphatase N-terminal" evidence="10">
    <location>
        <begin position="9"/>
        <end position="76"/>
    </location>
</feature>
<dbReference type="Proteomes" id="UP001251870">
    <property type="component" value="Unassembled WGS sequence"/>
</dbReference>
<dbReference type="Pfam" id="PF14579">
    <property type="entry name" value="HHH_6"/>
    <property type="match status" value="1"/>
</dbReference>
<comment type="similarity">
    <text evidence="2">Belongs to the DNA polymerase type-C family. DnaE subfamily.</text>
</comment>
<dbReference type="InterPro" id="IPR029460">
    <property type="entry name" value="DNAPol_HHH"/>
</dbReference>
<dbReference type="Pfam" id="PF01336">
    <property type="entry name" value="tRNA_anti-codon"/>
    <property type="match status" value="1"/>
</dbReference>
<keyword evidence="8" id="KW-0239">DNA-directed DNA polymerase</keyword>
<evidence type="ECO:0000259" key="10">
    <source>
        <dbReference type="SMART" id="SM00481"/>
    </source>
</evidence>
<evidence type="ECO:0000256" key="5">
    <source>
        <dbReference type="ARBA" id="ARBA00022679"/>
    </source>
</evidence>
<evidence type="ECO:0000256" key="2">
    <source>
        <dbReference type="ARBA" id="ARBA00009496"/>
    </source>
</evidence>
<dbReference type="InterPro" id="IPR004013">
    <property type="entry name" value="PHP_dom"/>
</dbReference>
<evidence type="ECO:0000256" key="4">
    <source>
        <dbReference type="ARBA" id="ARBA00019114"/>
    </source>
</evidence>
<evidence type="ECO:0000313" key="12">
    <source>
        <dbReference type="Proteomes" id="UP001251870"/>
    </source>
</evidence>